<evidence type="ECO:0000313" key="6">
    <source>
        <dbReference type="Proteomes" id="UP001165427"/>
    </source>
</evidence>
<dbReference type="InterPro" id="IPR050155">
    <property type="entry name" value="HAD-like_hydrolase_sf"/>
</dbReference>
<dbReference type="RefSeq" id="WP_246902261.1">
    <property type="nucleotide sequence ID" value="NZ_JALJRB010000001.1"/>
</dbReference>
<comment type="caution">
    <text evidence="5">The sequence shown here is derived from an EMBL/GenBank/DDBJ whole genome shotgun (WGS) entry which is preliminary data.</text>
</comment>
<reference evidence="5" key="1">
    <citation type="submission" date="2022-04" db="EMBL/GenBank/DDBJ databases">
        <title>Desulfatitalea alkaliphila sp. nov., a novel anaerobic sulfate-reducing bacterium isolated from terrestrial mud volcano, Taman Peninsula, Russia.</title>
        <authorList>
            <person name="Khomyakova M.A."/>
            <person name="Merkel A.Y."/>
            <person name="Slobodkin A.I."/>
        </authorList>
    </citation>
    <scope>NUCLEOTIDE SEQUENCE</scope>
    <source>
        <strain evidence="5">M08but</strain>
    </source>
</reference>
<dbReference type="NCBIfam" id="TIGR01509">
    <property type="entry name" value="HAD-SF-IA-v3"/>
    <property type="match status" value="1"/>
</dbReference>
<dbReference type="PANTHER" id="PTHR43434:SF1">
    <property type="entry name" value="PHOSPHOGLYCOLATE PHOSPHATASE"/>
    <property type="match status" value="1"/>
</dbReference>
<evidence type="ECO:0000256" key="3">
    <source>
        <dbReference type="ARBA" id="ARBA00006171"/>
    </source>
</evidence>
<dbReference type="InterPro" id="IPR006439">
    <property type="entry name" value="HAD-SF_hydro_IA"/>
</dbReference>
<gene>
    <name evidence="5" type="ORF">MRX98_01075</name>
</gene>
<dbReference type="Gene3D" id="3.40.50.1000">
    <property type="entry name" value="HAD superfamily/HAD-like"/>
    <property type="match status" value="1"/>
</dbReference>
<evidence type="ECO:0000256" key="2">
    <source>
        <dbReference type="ARBA" id="ARBA00004818"/>
    </source>
</evidence>
<dbReference type="GO" id="GO:0008967">
    <property type="term" value="F:phosphoglycolate phosphatase activity"/>
    <property type="evidence" value="ECO:0007669"/>
    <property type="project" value="UniProtKB-EC"/>
</dbReference>
<dbReference type="SFLD" id="SFLDG01135">
    <property type="entry name" value="C1.5.6:_HAD__Beta-PGM__Phospha"/>
    <property type="match status" value="1"/>
</dbReference>
<dbReference type="InterPro" id="IPR036412">
    <property type="entry name" value="HAD-like_sf"/>
</dbReference>
<keyword evidence="5" id="KW-0378">Hydrolase</keyword>
<name>A0AA41R0V6_9BACT</name>
<dbReference type="Gene3D" id="1.10.150.240">
    <property type="entry name" value="Putative phosphatase, domain 2"/>
    <property type="match status" value="1"/>
</dbReference>
<evidence type="ECO:0000256" key="1">
    <source>
        <dbReference type="ARBA" id="ARBA00000830"/>
    </source>
</evidence>
<dbReference type="InterPro" id="IPR023198">
    <property type="entry name" value="PGP-like_dom2"/>
</dbReference>
<organism evidence="5 6">
    <name type="scientific">Desulfatitalea alkaliphila</name>
    <dbReference type="NCBI Taxonomy" id="2929485"/>
    <lineage>
        <taxon>Bacteria</taxon>
        <taxon>Pseudomonadati</taxon>
        <taxon>Thermodesulfobacteriota</taxon>
        <taxon>Desulfobacteria</taxon>
        <taxon>Desulfobacterales</taxon>
        <taxon>Desulfosarcinaceae</taxon>
        <taxon>Desulfatitalea</taxon>
    </lineage>
</organism>
<dbReference type="AlphaFoldDB" id="A0AA41R0V6"/>
<dbReference type="PANTHER" id="PTHR43434">
    <property type="entry name" value="PHOSPHOGLYCOLATE PHOSPHATASE"/>
    <property type="match status" value="1"/>
</dbReference>
<dbReference type="Pfam" id="PF13419">
    <property type="entry name" value="HAD_2"/>
    <property type="match status" value="1"/>
</dbReference>
<dbReference type="SUPFAM" id="SSF56784">
    <property type="entry name" value="HAD-like"/>
    <property type="match status" value="1"/>
</dbReference>
<dbReference type="NCBIfam" id="TIGR01549">
    <property type="entry name" value="HAD-SF-IA-v1"/>
    <property type="match status" value="1"/>
</dbReference>
<comment type="pathway">
    <text evidence="2">Organic acid metabolism; glycolate biosynthesis; glycolate from 2-phosphoglycolate: step 1/1.</text>
</comment>
<dbReference type="EMBL" id="JALJRB010000001">
    <property type="protein sequence ID" value="MCJ8499150.1"/>
    <property type="molecule type" value="Genomic_DNA"/>
</dbReference>
<sequence>MVFKAVLFDLDGTLLDTLGDLAAAANRVLADRGCPTHPTDAYRWFVGDGSALLITRALPPDQRAPETVAACLEAFLEDYNRNWHLATRPYDGIEPLLDRLAERGLHMGVVTNKPHRFCRMMIDHYFPGRPLHPVLGQQEGIPKKPDPTQALEAAKLLGVHPSECLFLGDSGVDMQTARRAGMMPIGAGWGFRPAQELKEAGATQIIQHPLSLLNTLTT</sequence>
<protein>
    <recommendedName>
        <fullName evidence="4">phosphoglycolate phosphatase</fullName>
        <ecNumber evidence="4">3.1.3.18</ecNumber>
    </recommendedName>
</protein>
<dbReference type="EC" id="3.1.3.18" evidence="4"/>
<dbReference type="PRINTS" id="PR00413">
    <property type="entry name" value="HADHALOGNASE"/>
</dbReference>
<dbReference type="SFLD" id="SFLDG01129">
    <property type="entry name" value="C1.5:_HAD__Beta-PGM__Phosphata"/>
    <property type="match status" value="1"/>
</dbReference>
<proteinExistence type="inferred from homology"/>
<comment type="similarity">
    <text evidence="3">Belongs to the HAD-like hydrolase superfamily. CbbY/CbbZ/Gph/YieH family.</text>
</comment>
<dbReference type="SFLD" id="SFLDS00003">
    <property type="entry name" value="Haloacid_Dehalogenase"/>
    <property type="match status" value="1"/>
</dbReference>
<dbReference type="Proteomes" id="UP001165427">
    <property type="component" value="Unassembled WGS sequence"/>
</dbReference>
<dbReference type="InterPro" id="IPR041492">
    <property type="entry name" value="HAD_2"/>
</dbReference>
<comment type="catalytic activity">
    <reaction evidence="1">
        <text>2-phosphoglycolate + H2O = glycolate + phosphate</text>
        <dbReference type="Rhea" id="RHEA:14369"/>
        <dbReference type="ChEBI" id="CHEBI:15377"/>
        <dbReference type="ChEBI" id="CHEBI:29805"/>
        <dbReference type="ChEBI" id="CHEBI:43474"/>
        <dbReference type="ChEBI" id="CHEBI:58033"/>
        <dbReference type="EC" id="3.1.3.18"/>
    </reaction>
</comment>
<dbReference type="InterPro" id="IPR023214">
    <property type="entry name" value="HAD_sf"/>
</dbReference>
<keyword evidence="6" id="KW-1185">Reference proteome</keyword>
<accession>A0AA41R0V6</accession>
<dbReference type="GO" id="GO:0006281">
    <property type="term" value="P:DNA repair"/>
    <property type="evidence" value="ECO:0007669"/>
    <property type="project" value="TreeGrafter"/>
</dbReference>
<evidence type="ECO:0000313" key="5">
    <source>
        <dbReference type="EMBL" id="MCJ8499150.1"/>
    </source>
</evidence>
<dbReference type="GO" id="GO:0005829">
    <property type="term" value="C:cytosol"/>
    <property type="evidence" value="ECO:0007669"/>
    <property type="project" value="TreeGrafter"/>
</dbReference>
<evidence type="ECO:0000256" key="4">
    <source>
        <dbReference type="ARBA" id="ARBA00013078"/>
    </source>
</evidence>